<dbReference type="KEGG" id="ifn:GM661_04585"/>
<dbReference type="InterPro" id="IPR013154">
    <property type="entry name" value="ADH-like_N"/>
</dbReference>
<evidence type="ECO:0000313" key="6">
    <source>
        <dbReference type="EMBL" id="QTL97310.1"/>
    </source>
</evidence>
<dbReference type="PROSITE" id="PS00059">
    <property type="entry name" value="ADH_ZINC"/>
    <property type="match status" value="1"/>
</dbReference>
<sequence>MKAVVKYALEDGSTEVRDVPIPKIGPTDVLVKVDSIGICGSDPHMHHNNVSYPVEVPLILGHEFSGIIDKVGEKVEKFSKGDRVTAETHAEYCGKCVMCRTNNYHLCQERKGYGFGVDGAYASYVKVPERILHRVPDNVSLEEASLTEPLCVAYNLVVNNMTVNPGDVVVVIGPGPIGILSCNMAAIAGASEIIMIGTNGDEKRLEKSKEYGATTTINSGKTEPLPIIKEKNEGYGADVVIDAAGPAVTLKLALEAVRPEGTVNKIAWGPKPINYSLDKIIEKAITLRGSFSHTWDVWEKSLKLLEKGQVDLSGLITHQLSIEEWERGFELVESKEGIKVVLKP</sequence>
<dbReference type="InterPro" id="IPR002328">
    <property type="entry name" value="ADH_Zn_CS"/>
</dbReference>
<evidence type="ECO:0000259" key="5">
    <source>
        <dbReference type="SMART" id="SM00829"/>
    </source>
</evidence>
<name>A0A8A7K7Z0_9FIRM</name>
<keyword evidence="2 4" id="KW-0862">Zinc</keyword>
<evidence type="ECO:0000256" key="1">
    <source>
        <dbReference type="ARBA" id="ARBA00022723"/>
    </source>
</evidence>
<accession>A0A8A7K7Z0</accession>
<keyword evidence="1 4" id="KW-0479">Metal-binding</keyword>
<dbReference type="SUPFAM" id="SSF50129">
    <property type="entry name" value="GroES-like"/>
    <property type="match status" value="1"/>
</dbReference>
<comment type="similarity">
    <text evidence="4">Belongs to the zinc-containing alcohol dehydrogenase family.</text>
</comment>
<dbReference type="AlphaFoldDB" id="A0A8A7K7Z0"/>
<dbReference type="Pfam" id="PF00107">
    <property type="entry name" value="ADH_zinc_N"/>
    <property type="match status" value="1"/>
</dbReference>
<dbReference type="InterPro" id="IPR013149">
    <property type="entry name" value="ADH-like_C"/>
</dbReference>
<dbReference type="SUPFAM" id="SSF51735">
    <property type="entry name" value="NAD(P)-binding Rossmann-fold domains"/>
    <property type="match status" value="1"/>
</dbReference>
<keyword evidence="3" id="KW-0560">Oxidoreductase</keyword>
<comment type="cofactor">
    <cofactor evidence="4">
        <name>Zn(2+)</name>
        <dbReference type="ChEBI" id="CHEBI:29105"/>
    </cofactor>
</comment>
<organism evidence="6 7">
    <name type="scientific">Iocasia fonsfrigidae</name>
    <dbReference type="NCBI Taxonomy" id="2682810"/>
    <lineage>
        <taxon>Bacteria</taxon>
        <taxon>Bacillati</taxon>
        <taxon>Bacillota</taxon>
        <taxon>Clostridia</taxon>
        <taxon>Halanaerobiales</taxon>
        <taxon>Halanaerobiaceae</taxon>
        <taxon>Iocasia</taxon>
    </lineage>
</organism>
<evidence type="ECO:0000256" key="4">
    <source>
        <dbReference type="RuleBase" id="RU361277"/>
    </source>
</evidence>
<evidence type="ECO:0000313" key="7">
    <source>
        <dbReference type="Proteomes" id="UP000665020"/>
    </source>
</evidence>
<keyword evidence="7" id="KW-1185">Reference proteome</keyword>
<dbReference type="RefSeq" id="WP_230868940.1">
    <property type="nucleotide sequence ID" value="NZ_CP046640.1"/>
</dbReference>
<dbReference type="Pfam" id="PF08240">
    <property type="entry name" value="ADH_N"/>
    <property type="match status" value="1"/>
</dbReference>
<proteinExistence type="inferred from homology"/>
<evidence type="ECO:0000256" key="2">
    <source>
        <dbReference type="ARBA" id="ARBA00022833"/>
    </source>
</evidence>
<dbReference type="GO" id="GO:0016491">
    <property type="term" value="F:oxidoreductase activity"/>
    <property type="evidence" value="ECO:0007669"/>
    <property type="project" value="UniProtKB-KW"/>
</dbReference>
<dbReference type="GO" id="GO:0008270">
    <property type="term" value="F:zinc ion binding"/>
    <property type="evidence" value="ECO:0007669"/>
    <property type="project" value="InterPro"/>
</dbReference>
<gene>
    <name evidence="6" type="ORF">GM661_04585</name>
</gene>
<dbReference type="Gene3D" id="3.90.180.10">
    <property type="entry name" value="Medium-chain alcohol dehydrogenases, catalytic domain"/>
    <property type="match status" value="1"/>
</dbReference>
<protein>
    <submittedName>
        <fullName evidence="6">Alcohol dehydrogenase catalytic domain-containing protein</fullName>
    </submittedName>
</protein>
<reference evidence="6" key="1">
    <citation type="submission" date="2019-12" db="EMBL/GenBank/DDBJ databases">
        <authorList>
            <person name="zhang j."/>
            <person name="sun C.M."/>
        </authorList>
    </citation>
    <scope>NUCLEOTIDE SEQUENCE</scope>
    <source>
        <strain evidence="6">NS-1</strain>
    </source>
</reference>
<feature type="domain" description="Enoyl reductase (ER)" evidence="5">
    <location>
        <begin position="12"/>
        <end position="342"/>
    </location>
</feature>
<dbReference type="SMART" id="SM00829">
    <property type="entry name" value="PKS_ER"/>
    <property type="match status" value="1"/>
</dbReference>
<dbReference type="InterPro" id="IPR050129">
    <property type="entry name" value="Zn_alcohol_dh"/>
</dbReference>
<dbReference type="PANTHER" id="PTHR43401">
    <property type="entry name" value="L-THREONINE 3-DEHYDROGENASE"/>
    <property type="match status" value="1"/>
</dbReference>
<evidence type="ECO:0000256" key="3">
    <source>
        <dbReference type="ARBA" id="ARBA00023002"/>
    </source>
</evidence>
<dbReference type="Gene3D" id="3.40.50.720">
    <property type="entry name" value="NAD(P)-binding Rossmann-like Domain"/>
    <property type="match status" value="1"/>
</dbReference>
<dbReference type="EMBL" id="CP046640">
    <property type="protein sequence ID" value="QTL97310.1"/>
    <property type="molecule type" value="Genomic_DNA"/>
</dbReference>
<dbReference type="PANTHER" id="PTHR43401:SF2">
    <property type="entry name" value="L-THREONINE 3-DEHYDROGENASE"/>
    <property type="match status" value="1"/>
</dbReference>
<dbReference type="Proteomes" id="UP000665020">
    <property type="component" value="Chromosome"/>
</dbReference>
<dbReference type="InterPro" id="IPR036291">
    <property type="entry name" value="NAD(P)-bd_dom_sf"/>
</dbReference>
<dbReference type="InterPro" id="IPR020843">
    <property type="entry name" value="ER"/>
</dbReference>
<dbReference type="InterPro" id="IPR011032">
    <property type="entry name" value="GroES-like_sf"/>
</dbReference>
<dbReference type="CDD" id="cd08258">
    <property type="entry name" value="Zn_ADH4"/>
    <property type="match status" value="1"/>
</dbReference>